<dbReference type="CDD" id="cd00590">
    <property type="entry name" value="RRM_SF"/>
    <property type="match status" value="1"/>
</dbReference>
<dbReference type="EMBL" id="JABFAE010000012">
    <property type="protein sequence ID" value="MBA0842248.1"/>
    <property type="molecule type" value="Genomic_DNA"/>
</dbReference>
<evidence type="ECO:0000313" key="3">
    <source>
        <dbReference type="EMBL" id="MBA0842248.1"/>
    </source>
</evidence>
<evidence type="ECO:0000259" key="2">
    <source>
        <dbReference type="PROSITE" id="PS50102"/>
    </source>
</evidence>
<dbReference type="InterPro" id="IPR012677">
    <property type="entry name" value="Nucleotide-bd_a/b_plait_sf"/>
</dbReference>
<proteinExistence type="predicted"/>
<dbReference type="SUPFAM" id="SSF54928">
    <property type="entry name" value="RNA-binding domain, RBD"/>
    <property type="match status" value="1"/>
</dbReference>
<reference evidence="3 4" key="1">
    <citation type="journal article" date="2019" name="Genome Biol. Evol.">
        <title>Insights into the evolution of the New World diploid cottons (Gossypium, subgenus Houzingenia) based on genome sequencing.</title>
        <authorList>
            <person name="Grover C.E."/>
            <person name="Arick M.A. 2nd"/>
            <person name="Thrash A."/>
            <person name="Conover J.L."/>
            <person name="Sanders W.S."/>
            <person name="Peterson D.G."/>
            <person name="Frelichowski J.E."/>
            <person name="Scheffler J.A."/>
            <person name="Scheffler B.E."/>
            <person name="Wendel J.F."/>
        </authorList>
    </citation>
    <scope>NUCLEOTIDE SEQUENCE [LARGE SCALE GENOMIC DNA]</scope>
    <source>
        <strain evidence="3">6</strain>
        <tissue evidence="3">Leaf</tissue>
    </source>
</reference>
<sequence length="241" mass="27626">MKPHVTLLVYNIPMTKGLWTLFRYHGDVIDAFIPAKKSKSGRKLGFVRFDKIMDAQKVINRLNGFVILGNRISVYLARFKGRTQVWRKVPVNGDSKHNMENHKEGIVSGKKKMDIKLIIGETYNRSRDNLSLKEVMDGLWGELVPLGENMTKVNSFDKMAMLVSIKQPERIDELIFLDVGEENDDEIVSESRLATRTGLQKTSEERQIGDDEAINVIFLEKENDNAGCQRTWENEPNWGVE</sequence>
<feature type="domain" description="RRM" evidence="2">
    <location>
        <begin position="5"/>
        <end position="79"/>
    </location>
</feature>
<organism evidence="3 4">
    <name type="scientific">Gossypium armourianum</name>
    <dbReference type="NCBI Taxonomy" id="34283"/>
    <lineage>
        <taxon>Eukaryota</taxon>
        <taxon>Viridiplantae</taxon>
        <taxon>Streptophyta</taxon>
        <taxon>Embryophyta</taxon>
        <taxon>Tracheophyta</taxon>
        <taxon>Spermatophyta</taxon>
        <taxon>Magnoliopsida</taxon>
        <taxon>eudicotyledons</taxon>
        <taxon>Gunneridae</taxon>
        <taxon>Pentapetalae</taxon>
        <taxon>rosids</taxon>
        <taxon>malvids</taxon>
        <taxon>Malvales</taxon>
        <taxon>Malvaceae</taxon>
        <taxon>Malvoideae</taxon>
        <taxon>Gossypium</taxon>
    </lineage>
</organism>
<name>A0A7J9K727_9ROSI</name>
<dbReference type="GO" id="GO:0003723">
    <property type="term" value="F:RNA binding"/>
    <property type="evidence" value="ECO:0007669"/>
    <property type="project" value="UniProtKB-UniRule"/>
</dbReference>
<keyword evidence="4" id="KW-1185">Reference proteome</keyword>
<evidence type="ECO:0000256" key="1">
    <source>
        <dbReference type="PROSITE-ProRule" id="PRU00176"/>
    </source>
</evidence>
<dbReference type="SMART" id="SM00360">
    <property type="entry name" value="RRM"/>
    <property type="match status" value="1"/>
</dbReference>
<dbReference type="InterPro" id="IPR000504">
    <property type="entry name" value="RRM_dom"/>
</dbReference>
<accession>A0A7J9K727</accession>
<gene>
    <name evidence="3" type="ORF">Goarm_002087</name>
</gene>
<keyword evidence="1" id="KW-0694">RNA-binding</keyword>
<dbReference type="InterPro" id="IPR035979">
    <property type="entry name" value="RBD_domain_sf"/>
</dbReference>
<dbReference type="AlphaFoldDB" id="A0A7J9K727"/>
<evidence type="ECO:0000313" key="4">
    <source>
        <dbReference type="Proteomes" id="UP000593575"/>
    </source>
</evidence>
<dbReference type="PROSITE" id="PS50102">
    <property type="entry name" value="RRM"/>
    <property type="match status" value="1"/>
</dbReference>
<comment type="caution">
    <text evidence="3">The sequence shown here is derived from an EMBL/GenBank/DDBJ whole genome shotgun (WGS) entry which is preliminary data.</text>
</comment>
<dbReference type="Pfam" id="PF00076">
    <property type="entry name" value="RRM_1"/>
    <property type="match status" value="1"/>
</dbReference>
<protein>
    <recommendedName>
        <fullName evidence="2">RRM domain-containing protein</fullName>
    </recommendedName>
</protein>
<dbReference type="Gene3D" id="3.30.70.330">
    <property type="match status" value="1"/>
</dbReference>
<dbReference type="Proteomes" id="UP000593575">
    <property type="component" value="Unassembled WGS sequence"/>
</dbReference>